<dbReference type="GO" id="GO:0005634">
    <property type="term" value="C:nucleus"/>
    <property type="evidence" value="ECO:0007669"/>
    <property type="project" value="TreeGrafter"/>
</dbReference>
<dbReference type="Pfam" id="PF05063">
    <property type="entry name" value="MT-A70"/>
    <property type="match status" value="1"/>
</dbReference>
<dbReference type="GO" id="GO:0032259">
    <property type="term" value="P:methylation"/>
    <property type="evidence" value="ECO:0007669"/>
    <property type="project" value="InterPro"/>
</dbReference>
<evidence type="ECO:0000313" key="4">
    <source>
        <dbReference type="Proteomes" id="UP001195483"/>
    </source>
</evidence>
<dbReference type="PROSITE" id="PS00092">
    <property type="entry name" value="N6_MTASE"/>
    <property type="match status" value="1"/>
</dbReference>
<gene>
    <name evidence="3" type="ORF">CHS0354_025803</name>
</gene>
<name>A0AAE0WAL5_9BIVA</name>
<dbReference type="GO" id="GO:0003676">
    <property type="term" value="F:nucleic acid binding"/>
    <property type="evidence" value="ECO:0007669"/>
    <property type="project" value="InterPro"/>
</dbReference>
<dbReference type="PROSITE" id="PS51143">
    <property type="entry name" value="MT_A70"/>
    <property type="match status" value="1"/>
</dbReference>
<comment type="caution">
    <text evidence="3">The sequence shown here is derived from an EMBL/GenBank/DDBJ whole genome shotgun (WGS) entry which is preliminary data.</text>
</comment>
<dbReference type="GO" id="GO:0008168">
    <property type="term" value="F:methyltransferase activity"/>
    <property type="evidence" value="ECO:0007669"/>
    <property type="project" value="InterPro"/>
</dbReference>
<dbReference type="InterPro" id="IPR029063">
    <property type="entry name" value="SAM-dependent_MTases_sf"/>
</dbReference>
<reference evidence="3" key="3">
    <citation type="submission" date="2023-05" db="EMBL/GenBank/DDBJ databases">
        <authorList>
            <person name="Smith C.H."/>
        </authorList>
    </citation>
    <scope>NUCLEOTIDE SEQUENCE</scope>
    <source>
        <strain evidence="3">CHS0354</strain>
        <tissue evidence="3">Mantle</tissue>
    </source>
</reference>
<reference evidence="3" key="2">
    <citation type="journal article" date="2021" name="Genome Biol. Evol.">
        <title>Developing a high-quality reference genome for a parasitic bivalve with doubly uniparental inheritance (Bivalvia: Unionida).</title>
        <authorList>
            <person name="Smith C.H."/>
        </authorList>
    </citation>
    <scope>NUCLEOTIDE SEQUENCE</scope>
    <source>
        <strain evidence="3">CHS0354</strain>
        <tissue evidence="3">Mantle</tissue>
    </source>
</reference>
<dbReference type="InterPro" id="IPR007757">
    <property type="entry name" value="MT-A70-like"/>
</dbReference>
<dbReference type="EMBL" id="JAEAOA010001541">
    <property type="protein sequence ID" value="KAK3607546.1"/>
    <property type="molecule type" value="Genomic_DNA"/>
</dbReference>
<keyword evidence="4" id="KW-1185">Reference proteome</keyword>
<evidence type="ECO:0008006" key="5">
    <source>
        <dbReference type="Google" id="ProtNLM"/>
    </source>
</evidence>
<protein>
    <recommendedName>
        <fullName evidence="5">Methyltransferase-like protein 4</fullName>
    </recommendedName>
</protein>
<dbReference type="SUPFAM" id="SSF53335">
    <property type="entry name" value="S-adenosyl-L-methionine-dependent methyltransferases"/>
    <property type="match status" value="1"/>
</dbReference>
<feature type="region of interest" description="Disordered" evidence="2">
    <location>
        <begin position="179"/>
        <end position="200"/>
    </location>
</feature>
<comment type="similarity">
    <text evidence="1">Belongs to the MT-A70-like family.</text>
</comment>
<evidence type="ECO:0000256" key="1">
    <source>
        <dbReference type="PROSITE-ProRule" id="PRU00489"/>
    </source>
</evidence>
<dbReference type="InterPro" id="IPR002052">
    <property type="entry name" value="DNA_methylase_N6_adenine_CS"/>
</dbReference>
<reference evidence="3" key="1">
    <citation type="journal article" date="2021" name="Genome Biol. Evol.">
        <title>A High-Quality Reference Genome for a Parasitic Bivalve with Doubly Uniparental Inheritance (Bivalvia: Unionida).</title>
        <authorList>
            <person name="Smith C.H."/>
        </authorList>
    </citation>
    <scope>NUCLEOTIDE SEQUENCE</scope>
    <source>
        <strain evidence="3">CHS0354</strain>
    </source>
</reference>
<proteinExistence type="inferred from homology"/>
<dbReference type="AlphaFoldDB" id="A0AAE0WAL5"/>
<dbReference type="PANTHER" id="PTHR12829">
    <property type="entry name" value="N6-ADENOSINE-METHYLTRANSFERASE"/>
    <property type="match status" value="1"/>
</dbReference>
<evidence type="ECO:0000256" key="2">
    <source>
        <dbReference type="SAM" id="MobiDB-lite"/>
    </source>
</evidence>
<organism evidence="3 4">
    <name type="scientific">Potamilus streckersoni</name>
    <dbReference type="NCBI Taxonomy" id="2493646"/>
    <lineage>
        <taxon>Eukaryota</taxon>
        <taxon>Metazoa</taxon>
        <taxon>Spiralia</taxon>
        <taxon>Lophotrochozoa</taxon>
        <taxon>Mollusca</taxon>
        <taxon>Bivalvia</taxon>
        <taxon>Autobranchia</taxon>
        <taxon>Heteroconchia</taxon>
        <taxon>Palaeoheterodonta</taxon>
        <taxon>Unionida</taxon>
        <taxon>Unionoidea</taxon>
        <taxon>Unionidae</taxon>
        <taxon>Ambleminae</taxon>
        <taxon>Lampsilini</taxon>
        <taxon>Potamilus</taxon>
    </lineage>
</organism>
<dbReference type="PANTHER" id="PTHR12829:SF4">
    <property type="entry name" value="N(6)-ADENINE-SPECIFIC METHYLTRANSFERASE METTL4"/>
    <property type="match status" value="1"/>
</dbReference>
<accession>A0AAE0WAL5</accession>
<evidence type="ECO:0000313" key="3">
    <source>
        <dbReference type="EMBL" id="KAK3607546.1"/>
    </source>
</evidence>
<dbReference type="Proteomes" id="UP001195483">
    <property type="component" value="Unassembled WGS sequence"/>
</dbReference>
<sequence length="546" mass="62519">MAVIVQCLEGWIIDHLKATEKAYADTVATSVSSFQNYPNRTDSLENSCKYLASSWKTNHTNVKEPFMKRKENNNLSMITAKTGARVCLKNDKCDMCFTKNVQNLVREENGLENRTLDSNGHTVASTQDVTFKMLEHNRESNYCVMRGTNISFRLKKDLFAIESPFFMDSQCHRQAPVMNKTADSQFHRKRKRKRNEALNPGEIAALERHEKIKCKIYQAYQHLLKEAESCSYFGKFQSRGQASSFSISNVIDNNRRARIVAEADGPGSLLATLCAASHVPGDHQICSAKPITQTYGVFESTIINEVQQITSSTGIVMELLGHQFLMPPNSRFLLSDLTYIRRLTSVGKFDLIVMDPPWENKSVKRKKKYNSLTNEDLIHLPIPSLANEGCLVVVWVTNRQMHVKNIRDQLFPAWSVRWMAEWYWLKVTRSGEMVYDFDSSHKKPYETLVLGRCHQNAESLGTTRLTEPDDGKVIISVPCSIHSKKPPLDEVLRQYIPESGRCLELFARNLWPGWTSWGNEVLLHQHTDFYEQYCDKREHGSEQCAT</sequence>